<dbReference type="PANTHER" id="PTHR31286">
    <property type="entry name" value="GLYCINE-RICH CELL WALL STRUCTURAL PROTEIN 1.8-LIKE"/>
    <property type="match status" value="1"/>
</dbReference>
<evidence type="ECO:0000256" key="2">
    <source>
        <dbReference type="SAM" id="MobiDB-lite"/>
    </source>
</evidence>
<dbReference type="InterPro" id="IPR040256">
    <property type="entry name" value="At4g02000-like"/>
</dbReference>
<sequence>MRDALDLLDLGKALGTVPRRLILPVLGKALGAEPRRLRCPTSKRASPTFNLISCEAKEVVYHRIPVFEYRNTMLIRLKVGEALFDVGHLSLLGSAPRALPRTGKMSLLGTVPRALPRSDKNSPHNKKKMRDALVLLDTAPRALPRTGKNLGKALGTVPRRLILPVLGKALGAEPRRLRCPTSKRASPTFNLISCEAKEVVYHRIPVFEYRNTMLIRLKVGEALFDVGHLSLLGSAPRALPRTGKMSLLGTVPRALPRSDKTSAHRNDLRIVDVGEGLFQFRFKLESQLTWVLNSGPWSFDNTVLVLRRWERDQARFIRIRVELPLEKPIRRGGWVANPEGDQVRVGFKYERLVGLCYQCGRFGHEMKECSSQRSTQPTERPYGEWLKAGVRRKESASDRVTYSPPMQQTAPESAAQARGQTVTHVMNADVNGIKTINDTWSLQTNPHESPNNYGQPEIMGMEINVSGVIASDTLDPSLINVPVKYDEQKARDPLPTHLNQPRERLPSMGKKHKPRISGNKISGSKIIRHTTTQTHTNPKGTTSRNLKRNQPEDHLPLEEELKQHEKRSKAAECNPKIIKTVEAAARGRGRRS</sequence>
<dbReference type="Proteomes" id="UP001459277">
    <property type="component" value="Unassembled WGS sequence"/>
</dbReference>
<dbReference type="EMBL" id="JAZDWU010000003">
    <property type="protein sequence ID" value="KAL0006871.1"/>
    <property type="molecule type" value="Genomic_DNA"/>
</dbReference>
<feature type="region of interest" description="Disordered" evidence="2">
    <location>
        <begin position="394"/>
        <end position="414"/>
    </location>
</feature>
<reference evidence="4 5" key="1">
    <citation type="submission" date="2024-01" db="EMBL/GenBank/DDBJ databases">
        <title>A telomere-to-telomere, gap-free genome of sweet tea (Lithocarpus litseifolius).</title>
        <authorList>
            <person name="Zhou J."/>
        </authorList>
    </citation>
    <scope>NUCLEOTIDE SEQUENCE [LARGE SCALE GENOMIC DNA]</scope>
    <source>
        <strain evidence="4">Zhou-2022a</strain>
        <tissue evidence="4">Leaf</tissue>
    </source>
</reference>
<dbReference type="AlphaFoldDB" id="A0AAW2DCJ9"/>
<dbReference type="PROSITE" id="PS50158">
    <property type="entry name" value="ZF_CCHC"/>
    <property type="match status" value="1"/>
</dbReference>
<keyword evidence="1" id="KW-0862">Zinc</keyword>
<proteinExistence type="predicted"/>
<evidence type="ECO:0000313" key="5">
    <source>
        <dbReference type="Proteomes" id="UP001459277"/>
    </source>
</evidence>
<dbReference type="Pfam" id="PF14392">
    <property type="entry name" value="zf-CCHC_4"/>
    <property type="match status" value="1"/>
</dbReference>
<gene>
    <name evidence="4" type="ORF">SO802_008373</name>
</gene>
<dbReference type="PANTHER" id="PTHR31286:SF167">
    <property type="entry name" value="OS09G0268800 PROTEIN"/>
    <property type="match status" value="1"/>
</dbReference>
<dbReference type="GO" id="GO:0008270">
    <property type="term" value="F:zinc ion binding"/>
    <property type="evidence" value="ECO:0007669"/>
    <property type="project" value="UniProtKB-KW"/>
</dbReference>
<evidence type="ECO:0000259" key="3">
    <source>
        <dbReference type="PROSITE" id="PS50158"/>
    </source>
</evidence>
<keyword evidence="5" id="KW-1185">Reference proteome</keyword>
<name>A0AAW2DCJ9_9ROSI</name>
<dbReference type="GO" id="GO:0003676">
    <property type="term" value="F:nucleic acid binding"/>
    <property type="evidence" value="ECO:0007669"/>
    <property type="project" value="InterPro"/>
</dbReference>
<dbReference type="Pfam" id="PF14111">
    <property type="entry name" value="DUF4283"/>
    <property type="match status" value="1"/>
</dbReference>
<evidence type="ECO:0000313" key="4">
    <source>
        <dbReference type="EMBL" id="KAL0006871.1"/>
    </source>
</evidence>
<feature type="region of interest" description="Disordered" evidence="2">
    <location>
        <begin position="492"/>
        <end position="570"/>
    </location>
</feature>
<feature type="compositionally biased region" description="Polar residues" evidence="2">
    <location>
        <begin position="398"/>
        <end position="411"/>
    </location>
</feature>
<dbReference type="InterPro" id="IPR025836">
    <property type="entry name" value="Zn_knuckle_CX2CX4HX4C"/>
</dbReference>
<protein>
    <recommendedName>
        <fullName evidence="3">CCHC-type domain-containing protein</fullName>
    </recommendedName>
</protein>
<keyword evidence="1" id="KW-0863">Zinc-finger</keyword>
<feature type="compositionally biased region" description="Low complexity" evidence="2">
    <location>
        <begin position="516"/>
        <end position="525"/>
    </location>
</feature>
<feature type="domain" description="CCHC-type" evidence="3">
    <location>
        <begin position="356"/>
        <end position="369"/>
    </location>
</feature>
<dbReference type="InterPro" id="IPR025558">
    <property type="entry name" value="DUF4283"/>
</dbReference>
<feature type="compositionally biased region" description="Basic and acidic residues" evidence="2">
    <location>
        <begin position="549"/>
        <end position="563"/>
    </location>
</feature>
<accession>A0AAW2DCJ9</accession>
<comment type="caution">
    <text evidence="4">The sequence shown here is derived from an EMBL/GenBank/DDBJ whole genome shotgun (WGS) entry which is preliminary data.</text>
</comment>
<evidence type="ECO:0000256" key="1">
    <source>
        <dbReference type="PROSITE-ProRule" id="PRU00047"/>
    </source>
</evidence>
<organism evidence="4 5">
    <name type="scientific">Lithocarpus litseifolius</name>
    <dbReference type="NCBI Taxonomy" id="425828"/>
    <lineage>
        <taxon>Eukaryota</taxon>
        <taxon>Viridiplantae</taxon>
        <taxon>Streptophyta</taxon>
        <taxon>Embryophyta</taxon>
        <taxon>Tracheophyta</taxon>
        <taxon>Spermatophyta</taxon>
        <taxon>Magnoliopsida</taxon>
        <taxon>eudicotyledons</taxon>
        <taxon>Gunneridae</taxon>
        <taxon>Pentapetalae</taxon>
        <taxon>rosids</taxon>
        <taxon>fabids</taxon>
        <taxon>Fagales</taxon>
        <taxon>Fagaceae</taxon>
        <taxon>Lithocarpus</taxon>
    </lineage>
</organism>
<dbReference type="InterPro" id="IPR001878">
    <property type="entry name" value="Znf_CCHC"/>
</dbReference>
<feature type="compositionally biased region" description="Basic and acidic residues" evidence="2">
    <location>
        <begin position="492"/>
        <end position="505"/>
    </location>
</feature>
<feature type="compositionally biased region" description="Polar residues" evidence="2">
    <location>
        <begin position="529"/>
        <end position="544"/>
    </location>
</feature>
<keyword evidence="1" id="KW-0479">Metal-binding</keyword>